<keyword evidence="4 6" id="KW-0378">Hydrolase</keyword>
<dbReference type="Gene3D" id="3.40.710.10">
    <property type="entry name" value="DD-peptidase/beta-lactamase superfamily"/>
    <property type="match status" value="1"/>
</dbReference>
<comment type="caution">
    <text evidence="9">The sequence shown here is derived from an EMBL/GenBank/DDBJ whole genome shotgun (WGS) entry which is preliminary data.</text>
</comment>
<dbReference type="InterPro" id="IPR023650">
    <property type="entry name" value="Beta-lactam_class-A_AS"/>
</dbReference>
<gene>
    <name evidence="9" type="primary">bla</name>
    <name evidence="9" type="ORF">J2D73_01280</name>
</gene>
<evidence type="ECO:0000256" key="4">
    <source>
        <dbReference type="ARBA" id="ARBA00022801"/>
    </source>
</evidence>
<dbReference type="PROSITE" id="PS00146">
    <property type="entry name" value="BETA_LACTAMASE_A"/>
    <property type="match status" value="1"/>
</dbReference>
<evidence type="ECO:0000313" key="10">
    <source>
        <dbReference type="Proteomes" id="UP000664771"/>
    </source>
</evidence>
<dbReference type="EMBL" id="JAFVMF010000001">
    <property type="protein sequence ID" value="MBO1358431.1"/>
    <property type="molecule type" value="Genomic_DNA"/>
</dbReference>
<dbReference type="InterPro" id="IPR012338">
    <property type="entry name" value="Beta-lactam/transpept-like"/>
</dbReference>
<dbReference type="InterPro" id="IPR000871">
    <property type="entry name" value="Beta-lactam_class-A"/>
</dbReference>
<sequence length="285" mass="30387">MRRRRLLQYGSVLLASPAYALPPPPQAIATYERESGGHIGVYAENLATGGKLLWRADERFVMCSTFKASLAACVLRRVERGQEKLARSVAYTKADVPDWYAPVAKENLARGSMTVAEMCQAAVEQSDNTCATLLLSSIGGPAALTAFWRSIGDTQTRLDDPEPYLNRTPLGGVRDTTTPEAMAKILQRLVLGDVLSDSSRALLTGWLVGCQTGGNRLRAGLPKTWRVGDKTGNNAKDAAGDIAVLWPKPDAPIIVAVYTRGGTPTDAQLTAAFSGVGALVAKTLG</sequence>
<name>A0ABS3LRB3_9PROT</name>
<feature type="signal peptide" evidence="7">
    <location>
        <begin position="1"/>
        <end position="20"/>
    </location>
</feature>
<dbReference type="PANTHER" id="PTHR35333">
    <property type="entry name" value="BETA-LACTAMASE"/>
    <property type="match status" value="1"/>
</dbReference>
<evidence type="ECO:0000256" key="3">
    <source>
        <dbReference type="ARBA" id="ARBA00012865"/>
    </source>
</evidence>
<keyword evidence="10" id="KW-1185">Reference proteome</keyword>
<dbReference type="PRINTS" id="PR00118">
    <property type="entry name" value="BLACTAMASEA"/>
</dbReference>
<keyword evidence="5 6" id="KW-0046">Antibiotic resistance</keyword>
<reference evidence="9 10" key="1">
    <citation type="submission" date="2021-03" db="EMBL/GenBank/DDBJ databases">
        <title>The complete genome sequence of Acetobacter sacchari TBRC 11175.</title>
        <authorList>
            <person name="Charoenyingcharoen P."/>
            <person name="Yukphan P."/>
        </authorList>
    </citation>
    <scope>NUCLEOTIDE SEQUENCE [LARGE SCALE GENOMIC DNA]</scope>
    <source>
        <strain evidence="9 10">TBRC 11175</strain>
    </source>
</reference>
<evidence type="ECO:0000259" key="8">
    <source>
        <dbReference type="Pfam" id="PF13354"/>
    </source>
</evidence>
<evidence type="ECO:0000256" key="6">
    <source>
        <dbReference type="RuleBase" id="RU361140"/>
    </source>
</evidence>
<evidence type="ECO:0000256" key="2">
    <source>
        <dbReference type="ARBA" id="ARBA00009009"/>
    </source>
</evidence>
<dbReference type="Proteomes" id="UP000664771">
    <property type="component" value="Unassembled WGS sequence"/>
</dbReference>
<dbReference type="Pfam" id="PF13354">
    <property type="entry name" value="Beta-lactamase2"/>
    <property type="match status" value="1"/>
</dbReference>
<evidence type="ECO:0000256" key="5">
    <source>
        <dbReference type="ARBA" id="ARBA00023251"/>
    </source>
</evidence>
<dbReference type="PANTHER" id="PTHR35333:SF3">
    <property type="entry name" value="BETA-LACTAMASE-TYPE TRANSPEPTIDASE FOLD CONTAINING PROTEIN"/>
    <property type="match status" value="1"/>
</dbReference>
<dbReference type="EC" id="3.5.2.6" evidence="3 6"/>
<organism evidence="9 10">
    <name type="scientific">Acetobacter sacchari</name>
    <dbReference type="NCBI Taxonomy" id="2661687"/>
    <lineage>
        <taxon>Bacteria</taxon>
        <taxon>Pseudomonadati</taxon>
        <taxon>Pseudomonadota</taxon>
        <taxon>Alphaproteobacteria</taxon>
        <taxon>Acetobacterales</taxon>
        <taxon>Acetobacteraceae</taxon>
        <taxon>Acetobacter</taxon>
    </lineage>
</organism>
<evidence type="ECO:0000256" key="7">
    <source>
        <dbReference type="SAM" id="SignalP"/>
    </source>
</evidence>
<feature type="chain" id="PRO_5046150486" description="Beta-lactamase" evidence="7">
    <location>
        <begin position="21"/>
        <end position="285"/>
    </location>
</feature>
<feature type="domain" description="Beta-lactamase class A catalytic" evidence="8">
    <location>
        <begin position="40"/>
        <end position="259"/>
    </location>
</feature>
<comment type="catalytic activity">
    <reaction evidence="1 6">
        <text>a beta-lactam + H2O = a substituted beta-amino acid</text>
        <dbReference type="Rhea" id="RHEA:20401"/>
        <dbReference type="ChEBI" id="CHEBI:15377"/>
        <dbReference type="ChEBI" id="CHEBI:35627"/>
        <dbReference type="ChEBI" id="CHEBI:140347"/>
        <dbReference type="EC" id="3.5.2.6"/>
    </reaction>
</comment>
<evidence type="ECO:0000313" key="9">
    <source>
        <dbReference type="EMBL" id="MBO1358431.1"/>
    </source>
</evidence>
<dbReference type="RefSeq" id="WP_207878598.1">
    <property type="nucleotide sequence ID" value="NZ_JAFVMF010000001.1"/>
</dbReference>
<dbReference type="InterPro" id="IPR045155">
    <property type="entry name" value="Beta-lactam_cat"/>
</dbReference>
<proteinExistence type="inferred from homology"/>
<dbReference type="NCBIfam" id="NF033103">
    <property type="entry name" value="bla_class_A"/>
    <property type="match status" value="1"/>
</dbReference>
<keyword evidence="7" id="KW-0732">Signal</keyword>
<comment type="similarity">
    <text evidence="2 6">Belongs to the class-A beta-lactamase family.</text>
</comment>
<evidence type="ECO:0000256" key="1">
    <source>
        <dbReference type="ARBA" id="ARBA00001526"/>
    </source>
</evidence>
<accession>A0ABS3LRB3</accession>
<protein>
    <recommendedName>
        <fullName evidence="3 6">Beta-lactamase</fullName>
        <ecNumber evidence="3 6">3.5.2.6</ecNumber>
    </recommendedName>
</protein>
<dbReference type="SUPFAM" id="SSF56601">
    <property type="entry name" value="beta-lactamase/transpeptidase-like"/>
    <property type="match status" value="1"/>
</dbReference>